<keyword evidence="3" id="KW-1185">Reference proteome</keyword>
<dbReference type="Proteomes" id="UP000595140">
    <property type="component" value="Unassembled WGS sequence"/>
</dbReference>
<dbReference type="OrthoDB" id="446462at2759"/>
<evidence type="ECO:0000313" key="2">
    <source>
        <dbReference type="EMBL" id="VFQ98764.1"/>
    </source>
</evidence>
<dbReference type="EMBL" id="OOIL02006618">
    <property type="protein sequence ID" value="VFQ98764.1"/>
    <property type="molecule type" value="Genomic_DNA"/>
</dbReference>
<protein>
    <submittedName>
        <fullName evidence="2">Uncharacterized protein</fullName>
    </submittedName>
</protein>
<evidence type="ECO:0000256" key="1">
    <source>
        <dbReference type="SAM" id="MobiDB-lite"/>
    </source>
</evidence>
<gene>
    <name evidence="2" type="ORF">CCAM_LOCUS40540</name>
</gene>
<organism evidence="2 3">
    <name type="scientific">Cuscuta campestris</name>
    <dbReference type="NCBI Taxonomy" id="132261"/>
    <lineage>
        <taxon>Eukaryota</taxon>
        <taxon>Viridiplantae</taxon>
        <taxon>Streptophyta</taxon>
        <taxon>Embryophyta</taxon>
        <taxon>Tracheophyta</taxon>
        <taxon>Spermatophyta</taxon>
        <taxon>Magnoliopsida</taxon>
        <taxon>eudicotyledons</taxon>
        <taxon>Gunneridae</taxon>
        <taxon>Pentapetalae</taxon>
        <taxon>asterids</taxon>
        <taxon>lamiids</taxon>
        <taxon>Solanales</taxon>
        <taxon>Convolvulaceae</taxon>
        <taxon>Cuscuteae</taxon>
        <taxon>Cuscuta</taxon>
        <taxon>Cuscuta subgen. Grammica</taxon>
        <taxon>Cuscuta sect. Cleistogrammica</taxon>
    </lineage>
</organism>
<feature type="region of interest" description="Disordered" evidence="1">
    <location>
        <begin position="15"/>
        <end position="39"/>
    </location>
</feature>
<dbReference type="AlphaFoldDB" id="A0A484NFY8"/>
<reference evidence="2 3" key="1">
    <citation type="submission" date="2018-04" db="EMBL/GenBank/DDBJ databases">
        <authorList>
            <person name="Vogel A."/>
        </authorList>
    </citation>
    <scope>NUCLEOTIDE SEQUENCE [LARGE SCALE GENOMIC DNA]</scope>
</reference>
<proteinExistence type="predicted"/>
<evidence type="ECO:0000313" key="3">
    <source>
        <dbReference type="Proteomes" id="UP000595140"/>
    </source>
</evidence>
<name>A0A484NFY8_9ASTE</name>
<sequence length="181" mass="20460">MQGCIGEEEMCTSHTMHKHQVPHHPIGPHDHKKPKRSNPLRSRVVFVRQVSLFRFVSPNEFTKRTSSLSFRENANVVTLTQFCGPSYSPRVFKCKRIWTVEVGEYAARVLKNPKLLKCKSLEKLGVEAGVDLNTTALLDSGGRAKRPSPKWGSKLFFEEEVVSIMYDAVGCYLIVQKLLAS</sequence>
<accession>A0A484NFY8</accession>